<dbReference type="PANTHER" id="PTHR12707">
    <property type="entry name" value="PINN"/>
    <property type="match status" value="1"/>
</dbReference>
<dbReference type="PANTHER" id="PTHR12707:SF0">
    <property type="entry name" value="PININ"/>
    <property type="match status" value="1"/>
</dbReference>
<dbReference type="EnsemblMetazoa" id="XM_017120198.2">
    <property type="protein sequence ID" value="XP_016975687.1"/>
    <property type="gene ID" value="LOC108042076"/>
</dbReference>
<gene>
    <name evidence="13" type="primary">LOC108042076</name>
    <name evidence="11" type="synonym">108042076</name>
</gene>
<dbReference type="GeneID" id="108042076"/>
<evidence type="ECO:0000256" key="8">
    <source>
        <dbReference type="SAM" id="Coils"/>
    </source>
</evidence>
<feature type="region of interest" description="Disordered" evidence="9">
    <location>
        <begin position="36"/>
        <end position="77"/>
    </location>
</feature>
<name>A0A6P4EC11_DRORH</name>
<evidence type="ECO:0000256" key="3">
    <source>
        <dbReference type="ARBA" id="ARBA00022664"/>
    </source>
</evidence>
<organism evidence="13">
    <name type="scientific">Drosophila rhopaloa</name>
    <name type="common">Fruit fly</name>
    <dbReference type="NCBI Taxonomy" id="1041015"/>
    <lineage>
        <taxon>Eukaryota</taxon>
        <taxon>Metazoa</taxon>
        <taxon>Ecdysozoa</taxon>
        <taxon>Arthropoda</taxon>
        <taxon>Hexapoda</taxon>
        <taxon>Insecta</taxon>
        <taxon>Pterygota</taxon>
        <taxon>Neoptera</taxon>
        <taxon>Endopterygota</taxon>
        <taxon>Diptera</taxon>
        <taxon>Brachycera</taxon>
        <taxon>Muscomorpha</taxon>
        <taxon>Ephydroidea</taxon>
        <taxon>Drosophilidae</taxon>
        <taxon>Drosophila</taxon>
        <taxon>Sophophora</taxon>
    </lineage>
</organism>
<keyword evidence="6" id="KW-0508">mRNA splicing</keyword>
<feature type="compositionally biased region" description="Basic and acidic residues" evidence="9">
    <location>
        <begin position="38"/>
        <end position="66"/>
    </location>
</feature>
<keyword evidence="8" id="KW-0175">Coiled coil</keyword>
<dbReference type="GO" id="GO:0008380">
    <property type="term" value="P:RNA splicing"/>
    <property type="evidence" value="ECO:0007669"/>
    <property type="project" value="UniProtKB-KW"/>
</dbReference>
<keyword evidence="12" id="KW-1185">Reference proteome</keyword>
<keyword evidence="7" id="KW-0539">Nucleus</keyword>
<dbReference type="CTD" id="5411"/>
<comment type="similarity">
    <text evidence="2">Belongs to the pinin family.</text>
</comment>
<keyword evidence="5" id="KW-0804">Transcription</keyword>
<reference evidence="12" key="1">
    <citation type="journal article" date="2021" name="Elife">
        <title>Highly contiguous assemblies of 101 drosophilid genomes.</title>
        <authorList>
            <person name="Kim B.Y."/>
            <person name="Wang J.R."/>
            <person name="Miller D.E."/>
            <person name="Barmina O."/>
            <person name="Delaney E."/>
            <person name="Thompson A."/>
            <person name="Comeault A.A."/>
            <person name="Peede D."/>
            <person name="D'Agostino E.R."/>
            <person name="Pelaez J."/>
            <person name="Aguilar J.M."/>
            <person name="Haji D."/>
            <person name="Matsunaga T."/>
            <person name="Armstrong E.E."/>
            <person name="Zych M."/>
            <person name="Ogawa Y."/>
            <person name="Stamenkovic-Radak M."/>
            <person name="Jelic M."/>
            <person name="Veselinovic M.S."/>
            <person name="Tanaskovic M."/>
            <person name="Eric P."/>
            <person name="Gao J.J."/>
            <person name="Katoh T.K."/>
            <person name="Toda M.J."/>
            <person name="Watabe H."/>
            <person name="Watada M."/>
            <person name="Davis J.S."/>
            <person name="Moyle L.C."/>
            <person name="Manoli G."/>
            <person name="Bertolini E."/>
            <person name="Kostal V."/>
            <person name="Hawley R.S."/>
            <person name="Takahashi A."/>
            <person name="Jones C.D."/>
            <person name="Price D.K."/>
            <person name="Whiteman N."/>
            <person name="Kopp A."/>
            <person name="Matute D.R."/>
            <person name="Petrov D.A."/>
        </authorList>
    </citation>
    <scope>NUCLEOTIDE SEQUENCE [LARGE SCALE GENOMIC DNA]</scope>
</reference>
<evidence type="ECO:0000256" key="4">
    <source>
        <dbReference type="ARBA" id="ARBA00023015"/>
    </source>
</evidence>
<dbReference type="GO" id="GO:0006397">
    <property type="term" value="P:mRNA processing"/>
    <property type="evidence" value="ECO:0007669"/>
    <property type="project" value="UniProtKB-KW"/>
</dbReference>
<dbReference type="Proteomes" id="UP001652680">
    <property type="component" value="Unassembled WGS sequence"/>
</dbReference>
<reference evidence="13" key="2">
    <citation type="submission" date="2025-04" db="UniProtKB">
        <authorList>
            <consortium name="RefSeq"/>
        </authorList>
    </citation>
    <scope>IDENTIFICATION</scope>
</reference>
<proteinExistence type="inferred from homology"/>
<evidence type="ECO:0000313" key="11">
    <source>
        <dbReference type="EnsemblMetazoa" id="XP_016975687.1"/>
    </source>
</evidence>
<feature type="compositionally biased region" description="Acidic residues" evidence="9">
    <location>
        <begin position="284"/>
        <end position="294"/>
    </location>
</feature>
<evidence type="ECO:0000256" key="6">
    <source>
        <dbReference type="ARBA" id="ARBA00023187"/>
    </source>
</evidence>
<dbReference type="AlphaFoldDB" id="A0A6P4EC11"/>
<dbReference type="InterPro" id="IPR006786">
    <property type="entry name" value="Pinin_SDK_MemA"/>
</dbReference>
<evidence type="ECO:0000256" key="5">
    <source>
        <dbReference type="ARBA" id="ARBA00023163"/>
    </source>
</evidence>
<evidence type="ECO:0000256" key="9">
    <source>
        <dbReference type="SAM" id="MobiDB-lite"/>
    </source>
</evidence>
<evidence type="ECO:0000313" key="12">
    <source>
        <dbReference type="Proteomes" id="UP001652680"/>
    </source>
</evidence>
<keyword evidence="3" id="KW-0507">mRNA processing</keyword>
<evidence type="ECO:0000256" key="2">
    <source>
        <dbReference type="ARBA" id="ARBA00010386"/>
    </source>
</evidence>
<dbReference type="GO" id="GO:0071013">
    <property type="term" value="C:catalytic step 2 spliceosome"/>
    <property type="evidence" value="ECO:0007669"/>
    <property type="project" value="TreeGrafter"/>
</dbReference>
<accession>A0A6P4EC11</accession>
<dbReference type="InterPro" id="IPR039853">
    <property type="entry name" value="Pinin"/>
</dbReference>
<feature type="coiled-coil region" evidence="8">
    <location>
        <begin position="152"/>
        <end position="179"/>
    </location>
</feature>
<reference evidence="11" key="3">
    <citation type="submission" date="2025-05" db="UniProtKB">
        <authorList>
            <consortium name="EnsemblMetazoa"/>
        </authorList>
    </citation>
    <scope>IDENTIFICATION</scope>
</reference>
<sequence length="306" mass="36188">MVNDSGLSTVDDLEQKLNSAKQSLVILNENIRRIAGRVPKDSLQRSEKFKYTNDGKKNDHNGDRQFPRSGPGGVFKDKRRMYESKNPIPRFPIEENEGRPPRINSRVIREMPTKKEVVEAQGTDSESRARNRRMFGSLLGTLQKFCQEESRLKSKEDKKAEIEKKVEKQELQERALLRKQRETLFLDRKRKQFEIRRLEYKMARMKDFKAWEATMAFSKNHIRTKTKPHLFFRPKHHSARTEKLLSKSKSEADVFIECRREELEVELKNLENMNFVKMEDDNAMDDSFYDEPDDEQHLDKSSLYAK</sequence>
<evidence type="ECO:0000313" key="13">
    <source>
        <dbReference type="RefSeq" id="XP_016975687.1"/>
    </source>
</evidence>
<evidence type="ECO:0000259" key="10">
    <source>
        <dbReference type="Pfam" id="PF04696"/>
    </source>
</evidence>
<comment type="subcellular location">
    <subcellularLocation>
        <location evidence="1">Nucleus</location>
    </subcellularLocation>
</comment>
<feature type="domain" description="Pinin/SDK/MemA protein" evidence="10">
    <location>
        <begin position="126"/>
        <end position="249"/>
    </location>
</feature>
<dbReference type="OrthoDB" id="330772at2759"/>
<keyword evidence="4" id="KW-0805">Transcription regulation</keyword>
<dbReference type="Pfam" id="PF04696">
    <property type="entry name" value="Pinin_SDK_memA"/>
    <property type="match status" value="1"/>
</dbReference>
<feature type="region of interest" description="Disordered" evidence="9">
    <location>
        <begin position="284"/>
        <end position="306"/>
    </location>
</feature>
<protein>
    <submittedName>
        <fullName evidence="13">Pinin</fullName>
    </submittedName>
</protein>
<evidence type="ECO:0000256" key="1">
    <source>
        <dbReference type="ARBA" id="ARBA00004123"/>
    </source>
</evidence>
<evidence type="ECO:0000256" key="7">
    <source>
        <dbReference type="ARBA" id="ARBA00023242"/>
    </source>
</evidence>
<dbReference type="RefSeq" id="XP_016975687.1">
    <property type="nucleotide sequence ID" value="XM_017120198.1"/>
</dbReference>
<feature type="coiled-coil region" evidence="8">
    <location>
        <begin position="253"/>
        <end position="280"/>
    </location>
</feature>